<dbReference type="Pfam" id="PF00168">
    <property type="entry name" value="C2"/>
    <property type="match status" value="1"/>
</dbReference>
<dbReference type="SUPFAM" id="SSF49562">
    <property type="entry name" value="C2 domain (Calcium/lipid-binding domain, CaLB)"/>
    <property type="match status" value="1"/>
</dbReference>
<dbReference type="SMART" id="SM00239">
    <property type="entry name" value="C2"/>
    <property type="match status" value="1"/>
</dbReference>
<dbReference type="OrthoDB" id="270970at2759"/>
<dbReference type="Gene3D" id="2.60.40.150">
    <property type="entry name" value="C2 domain"/>
    <property type="match status" value="1"/>
</dbReference>
<evidence type="ECO:0000256" key="2">
    <source>
        <dbReference type="ARBA" id="ARBA00022837"/>
    </source>
</evidence>
<dbReference type="GO" id="GO:0005509">
    <property type="term" value="F:calcium ion binding"/>
    <property type="evidence" value="ECO:0000318"/>
    <property type="project" value="GO_Central"/>
</dbReference>
<organism evidence="4 5">
    <name type="scientific">Trichomonas vaginalis (strain ATCC PRA-98 / G3)</name>
    <dbReference type="NCBI Taxonomy" id="412133"/>
    <lineage>
        <taxon>Eukaryota</taxon>
        <taxon>Metamonada</taxon>
        <taxon>Parabasalia</taxon>
        <taxon>Trichomonadida</taxon>
        <taxon>Trichomonadidae</taxon>
        <taxon>Trichomonas</taxon>
    </lineage>
</organism>
<feature type="domain" description="C2" evidence="3">
    <location>
        <begin position="1"/>
        <end position="104"/>
    </location>
</feature>
<protein>
    <submittedName>
        <fullName evidence="4">C2 domain containing protein</fullName>
    </submittedName>
</protein>
<dbReference type="GO" id="GO:0016020">
    <property type="term" value="C:membrane"/>
    <property type="evidence" value="ECO:0000318"/>
    <property type="project" value="GO_Central"/>
</dbReference>
<dbReference type="AlphaFoldDB" id="A2ETF4"/>
<dbReference type="EMBL" id="DS113486">
    <property type="protein sequence ID" value="EAY04074.1"/>
    <property type="molecule type" value="Genomic_DNA"/>
</dbReference>
<keyword evidence="1" id="KW-0479">Metal-binding</keyword>
<keyword evidence="2" id="KW-0106">Calcium</keyword>
<proteinExistence type="predicted"/>
<dbReference type="PANTHER" id="PTHR45911:SF4">
    <property type="entry name" value="MULTIPLE C2 AND TRANSMEMBRANE DOMAIN-CONTAINING PROTEIN"/>
    <property type="match status" value="1"/>
</dbReference>
<name>A2ETF4_TRIV3</name>
<dbReference type="Proteomes" id="UP000001542">
    <property type="component" value="Unassembled WGS sequence"/>
</dbReference>
<dbReference type="STRING" id="5722.A2ETF4"/>
<reference evidence="4" key="2">
    <citation type="journal article" date="2007" name="Science">
        <title>Draft genome sequence of the sexually transmitted pathogen Trichomonas vaginalis.</title>
        <authorList>
            <person name="Carlton J.M."/>
            <person name="Hirt R.P."/>
            <person name="Silva J.C."/>
            <person name="Delcher A.L."/>
            <person name="Schatz M."/>
            <person name="Zhao Q."/>
            <person name="Wortman J.R."/>
            <person name="Bidwell S.L."/>
            <person name="Alsmark U.C.M."/>
            <person name="Besteiro S."/>
            <person name="Sicheritz-Ponten T."/>
            <person name="Noel C.J."/>
            <person name="Dacks J.B."/>
            <person name="Foster P.G."/>
            <person name="Simillion C."/>
            <person name="Van de Peer Y."/>
            <person name="Miranda-Saavedra D."/>
            <person name="Barton G.J."/>
            <person name="Westrop G.D."/>
            <person name="Mueller S."/>
            <person name="Dessi D."/>
            <person name="Fiori P.L."/>
            <person name="Ren Q."/>
            <person name="Paulsen I."/>
            <person name="Zhang H."/>
            <person name="Bastida-Corcuera F.D."/>
            <person name="Simoes-Barbosa A."/>
            <person name="Brown M.T."/>
            <person name="Hayes R.D."/>
            <person name="Mukherjee M."/>
            <person name="Okumura C.Y."/>
            <person name="Schneider R."/>
            <person name="Smith A.J."/>
            <person name="Vanacova S."/>
            <person name="Villalvazo M."/>
            <person name="Haas B.J."/>
            <person name="Pertea M."/>
            <person name="Feldblyum T.V."/>
            <person name="Utterback T.R."/>
            <person name="Shu C.L."/>
            <person name="Osoegawa K."/>
            <person name="de Jong P.J."/>
            <person name="Hrdy I."/>
            <person name="Horvathova L."/>
            <person name="Zubacova Z."/>
            <person name="Dolezal P."/>
            <person name="Malik S.B."/>
            <person name="Logsdon J.M. Jr."/>
            <person name="Henze K."/>
            <person name="Gupta A."/>
            <person name="Wang C.C."/>
            <person name="Dunne R.L."/>
            <person name="Upcroft J.A."/>
            <person name="Upcroft P."/>
            <person name="White O."/>
            <person name="Salzberg S.L."/>
            <person name="Tang P."/>
            <person name="Chiu C.-H."/>
            <person name="Lee Y.-S."/>
            <person name="Embley T.M."/>
            <person name="Coombs G.H."/>
            <person name="Mottram J.C."/>
            <person name="Tachezy J."/>
            <person name="Fraser-Liggett C.M."/>
            <person name="Johnson P.J."/>
        </authorList>
    </citation>
    <scope>NUCLEOTIDE SEQUENCE [LARGE SCALE GENOMIC DNA]</scope>
    <source>
        <strain evidence="4">G3</strain>
    </source>
</reference>
<dbReference type="VEuPathDB" id="TrichDB:TVAG_203780"/>
<accession>A2ETF4</accession>
<gene>
    <name evidence="4" type="ORF">TVAG_203780</name>
</gene>
<dbReference type="VEuPathDB" id="TrichDB:TVAGG3_0763810"/>
<keyword evidence="5" id="KW-1185">Reference proteome</keyword>
<evidence type="ECO:0000256" key="1">
    <source>
        <dbReference type="ARBA" id="ARBA00022723"/>
    </source>
</evidence>
<evidence type="ECO:0000313" key="4">
    <source>
        <dbReference type="EMBL" id="EAY04074.1"/>
    </source>
</evidence>
<sequence length="308" mass="35163">MTHIQIVNCINLPRADLDGNSDPYVKILGRKKGSDKFKDIGKTDTIKNTLNPKFKDKPFPIEPDTEEIKLSVYDYDFMGKNDELGEVAFKIAEISGNKPITLTLSRVQLSILQNCFPAITFVVSKPEEQVMAPPPAVKPPPPQKQDIKFVIAESAKNNLILGIAIIDETEKKYYISDETTGAPANYKKCKAENEYKIRLAKLAQPLKIIPFIRTTRNFKPGQIKVQAKLKNQVIGEFKMNLQYRGEWTFESALEVPSKKVISIKQFNRNNYTNEEWISMIPGIQKAEYHKYLKNSLYILFLANRNSFL</sequence>
<dbReference type="InParanoid" id="A2ETF4"/>
<dbReference type="CDD" id="cd00030">
    <property type="entry name" value="C2"/>
    <property type="match status" value="1"/>
</dbReference>
<dbReference type="InterPro" id="IPR035892">
    <property type="entry name" value="C2_domain_sf"/>
</dbReference>
<evidence type="ECO:0000259" key="3">
    <source>
        <dbReference type="PROSITE" id="PS50004"/>
    </source>
</evidence>
<dbReference type="PANTHER" id="PTHR45911">
    <property type="entry name" value="C2 DOMAIN-CONTAINING PROTEIN"/>
    <property type="match status" value="1"/>
</dbReference>
<evidence type="ECO:0000313" key="5">
    <source>
        <dbReference type="Proteomes" id="UP000001542"/>
    </source>
</evidence>
<dbReference type="RefSeq" id="XP_001316297.1">
    <property type="nucleotide sequence ID" value="XM_001316262.1"/>
</dbReference>
<dbReference type="PROSITE" id="PS50004">
    <property type="entry name" value="C2"/>
    <property type="match status" value="1"/>
</dbReference>
<dbReference type="InterPro" id="IPR000008">
    <property type="entry name" value="C2_dom"/>
</dbReference>
<reference evidence="4" key="1">
    <citation type="submission" date="2006-10" db="EMBL/GenBank/DDBJ databases">
        <authorList>
            <person name="Amadeo P."/>
            <person name="Zhao Q."/>
            <person name="Wortman J."/>
            <person name="Fraser-Liggett C."/>
            <person name="Carlton J."/>
        </authorList>
    </citation>
    <scope>NUCLEOTIDE SEQUENCE</scope>
    <source>
        <strain evidence="4">G3</strain>
    </source>
</reference>
<dbReference type="KEGG" id="tva:4761923"/>